<dbReference type="VEuPathDB" id="VectorBase:ACUA016736"/>
<dbReference type="AlphaFoldDB" id="A0A182MF27"/>
<dbReference type="EnsemblMetazoa" id="ACUA016736-RA">
    <property type="protein sequence ID" value="ACUA016736-PA"/>
    <property type="gene ID" value="ACUA016736"/>
</dbReference>
<evidence type="ECO:0000313" key="3">
    <source>
        <dbReference type="Proteomes" id="UP000075883"/>
    </source>
</evidence>
<feature type="compositionally biased region" description="Gly residues" evidence="1">
    <location>
        <begin position="241"/>
        <end position="253"/>
    </location>
</feature>
<accession>A0A182MF27</accession>
<feature type="compositionally biased region" description="Low complexity" evidence="1">
    <location>
        <begin position="176"/>
        <end position="188"/>
    </location>
</feature>
<evidence type="ECO:0000313" key="2">
    <source>
        <dbReference type="EnsemblMetazoa" id="ACUA016736-PA"/>
    </source>
</evidence>
<reference evidence="3" key="1">
    <citation type="submission" date="2013-09" db="EMBL/GenBank/DDBJ databases">
        <title>The Genome Sequence of Anopheles culicifacies species A.</title>
        <authorList>
            <consortium name="The Broad Institute Genomics Platform"/>
            <person name="Neafsey D.E."/>
            <person name="Besansky N."/>
            <person name="Howell P."/>
            <person name="Walton C."/>
            <person name="Young S.K."/>
            <person name="Zeng Q."/>
            <person name="Gargeya S."/>
            <person name="Fitzgerald M."/>
            <person name="Haas B."/>
            <person name="Abouelleil A."/>
            <person name="Allen A.W."/>
            <person name="Alvarado L."/>
            <person name="Arachchi H.M."/>
            <person name="Berlin A.M."/>
            <person name="Chapman S.B."/>
            <person name="Gainer-Dewar J."/>
            <person name="Goldberg J."/>
            <person name="Griggs A."/>
            <person name="Gujja S."/>
            <person name="Hansen M."/>
            <person name="Howarth C."/>
            <person name="Imamovic A."/>
            <person name="Ireland A."/>
            <person name="Larimer J."/>
            <person name="McCowan C."/>
            <person name="Murphy C."/>
            <person name="Pearson M."/>
            <person name="Poon T.W."/>
            <person name="Priest M."/>
            <person name="Roberts A."/>
            <person name="Saif S."/>
            <person name="Shea T."/>
            <person name="Sisk P."/>
            <person name="Sykes S."/>
            <person name="Wortman J."/>
            <person name="Nusbaum C."/>
            <person name="Birren B."/>
        </authorList>
    </citation>
    <scope>NUCLEOTIDE SEQUENCE [LARGE SCALE GENOMIC DNA]</scope>
    <source>
        <strain evidence="3">A-37</strain>
    </source>
</reference>
<sequence>MSSSQAASQPPGSREQCTYPYPMVQSSLLSSPFLRPTLQQRSTESATTSTCTVASAIWKSAQLHRGGSGRALSVLPLAATIYGRRPLCSPCDSSCKGSSRSSHSTFPHRGCVWRGYESVQSGVEASSAAWPLLFRTSTNTGHSVGEGIQITTTDYPSQPYRARYLQQDQRRHPEYQQQGQLQLQQHQQQQRRHRRRRMKRPLAAACDKGVVAFPDHNPSASYGRGESKADYQGFTENSNAGDGGVNGGVGGGNNAHHTGTVVCSTQLG</sequence>
<reference evidence="2" key="2">
    <citation type="submission" date="2020-05" db="UniProtKB">
        <authorList>
            <consortium name="EnsemblMetazoa"/>
        </authorList>
    </citation>
    <scope>IDENTIFICATION</scope>
    <source>
        <strain evidence="2">A-37</strain>
    </source>
</reference>
<evidence type="ECO:0000256" key="1">
    <source>
        <dbReference type="SAM" id="MobiDB-lite"/>
    </source>
</evidence>
<feature type="compositionally biased region" description="Basic residues" evidence="1">
    <location>
        <begin position="189"/>
        <end position="200"/>
    </location>
</feature>
<proteinExistence type="predicted"/>
<feature type="region of interest" description="Disordered" evidence="1">
    <location>
        <begin position="168"/>
        <end position="201"/>
    </location>
</feature>
<protein>
    <submittedName>
        <fullName evidence="2">Uncharacterized protein</fullName>
    </submittedName>
</protein>
<name>A0A182MF27_9DIPT</name>
<dbReference type="EMBL" id="AXCM01007793">
    <property type="status" value="NOT_ANNOTATED_CDS"/>
    <property type="molecule type" value="Genomic_DNA"/>
</dbReference>
<keyword evidence="3" id="KW-1185">Reference proteome</keyword>
<organism evidence="2 3">
    <name type="scientific">Anopheles culicifacies</name>
    <dbReference type="NCBI Taxonomy" id="139723"/>
    <lineage>
        <taxon>Eukaryota</taxon>
        <taxon>Metazoa</taxon>
        <taxon>Ecdysozoa</taxon>
        <taxon>Arthropoda</taxon>
        <taxon>Hexapoda</taxon>
        <taxon>Insecta</taxon>
        <taxon>Pterygota</taxon>
        <taxon>Neoptera</taxon>
        <taxon>Endopterygota</taxon>
        <taxon>Diptera</taxon>
        <taxon>Nematocera</taxon>
        <taxon>Culicoidea</taxon>
        <taxon>Culicidae</taxon>
        <taxon>Anophelinae</taxon>
        <taxon>Anopheles</taxon>
        <taxon>culicifacies species complex</taxon>
    </lineage>
</organism>
<dbReference type="Proteomes" id="UP000075883">
    <property type="component" value="Unassembled WGS sequence"/>
</dbReference>
<feature type="region of interest" description="Disordered" evidence="1">
    <location>
        <begin position="217"/>
        <end position="268"/>
    </location>
</feature>